<dbReference type="EMBL" id="JAGYPE010000011">
    <property type="protein sequence ID" value="MBS4188369.1"/>
    <property type="molecule type" value="Genomic_DNA"/>
</dbReference>
<dbReference type="RefSeq" id="WP_213148171.1">
    <property type="nucleotide sequence ID" value="NZ_JAGYPE020000069.1"/>
</dbReference>
<evidence type="ECO:0000313" key="1">
    <source>
        <dbReference type="EMBL" id="MBS4188369.1"/>
    </source>
</evidence>
<reference evidence="1" key="1">
    <citation type="submission" date="2021-05" db="EMBL/GenBank/DDBJ databases">
        <title>Novel Bacillus species.</title>
        <authorList>
            <person name="Liu G."/>
        </authorList>
    </citation>
    <scope>NUCLEOTIDE SEQUENCE</scope>
    <source>
        <strain evidence="1 3">FJAT-50051</strain>
    </source>
</reference>
<proteinExistence type="predicted"/>
<accession>A0A942T8L8</accession>
<sequence>MFLRQFTNNRMITIDYDTNGILKILKGKVCGVNLKEQVLYLKDEKQKSFSIKLSGIRHIH</sequence>
<evidence type="ECO:0008006" key="4">
    <source>
        <dbReference type="Google" id="ProtNLM"/>
    </source>
</evidence>
<dbReference type="AlphaFoldDB" id="A0A942T8L8"/>
<name>A0A942T8L8_9BACI</name>
<organism evidence="1">
    <name type="scientific">Neobacillus citreus</name>
    <dbReference type="NCBI Taxonomy" id="2833578"/>
    <lineage>
        <taxon>Bacteria</taxon>
        <taxon>Bacillati</taxon>
        <taxon>Bacillota</taxon>
        <taxon>Bacilli</taxon>
        <taxon>Bacillales</taxon>
        <taxon>Bacillaceae</taxon>
        <taxon>Neobacillus</taxon>
    </lineage>
</organism>
<gene>
    <name evidence="2" type="ORF">KHB02_025295</name>
    <name evidence="1" type="ORF">KHB02_44160</name>
</gene>
<evidence type="ECO:0000313" key="3">
    <source>
        <dbReference type="Proteomes" id="UP000677265"/>
    </source>
</evidence>
<comment type="caution">
    <text evidence="1">The sequence shown here is derived from an EMBL/GenBank/DDBJ whole genome shotgun (WGS) entry which is preliminary data.</text>
</comment>
<keyword evidence="3" id="KW-1185">Reference proteome</keyword>
<dbReference type="Proteomes" id="UP000677265">
    <property type="component" value="Unassembled WGS sequence"/>
</dbReference>
<protein>
    <recommendedName>
        <fullName evidence="4">YolD-like family protein</fullName>
    </recommendedName>
</protein>
<evidence type="ECO:0000313" key="2">
    <source>
        <dbReference type="EMBL" id="MCH6268848.1"/>
    </source>
</evidence>
<dbReference type="EMBL" id="JAGYPE020000069">
    <property type="protein sequence ID" value="MCH6268848.1"/>
    <property type="molecule type" value="Genomic_DNA"/>
</dbReference>